<accession>A0ABP9S4T4</accession>
<name>A0ABP9S4T4_9MICC</name>
<dbReference type="Proteomes" id="UP001500200">
    <property type="component" value="Unassembled WGS sequence"/>
</dbReference>
<dbReference type="InterPro" id="IPR002872">
    <property type="entry name" value="Proline_DH_dom"/>
</dbReference>
<keyword evidence="4" id="KW-1185">Reference proteome</keyword>
<sequence length="332" mass="35657">MLNPTPATANSAGTVCRVTTKIDLQRAADTLRAWALDEDLKQRVMSTPALATMAARVARRYSAGDTAADAIEVAAAAVARGHAASIEYAGESVRNADLARSEAGVFLELGAALGKTSLPSTISFDLSHLGALVDPELALDHVHQLAAITEPFGTGLMISAEGSDRTDLVLDLYDELAVEIPRVGITLQARLHRTPGDLERVLRHPGTVRLVKGAFLEPESVAYPRNSAELTAAYLDLAGQLILSGHSLSLATHDDELVSTLIATHGEALKTDAIEFEMLLGLGTDLLDRLHRDGFRTREYVIFGGEWWLYVLNRIAEHPERALTALADLNPS</sequence>
<gene>
    <name evidence="3" type="ORF">GCM10023346_09650</name>
</gene>
<dbReference type="Gene3D" id="3.20.20.220">
    <property type="match status" value="1"/>
</dbReference>
<organism evidence="3 4">
    <name type="scientific">Arthrobacter gyeryongensis</name>
    <dbReference type="NCBI Taxonomy" id="1650592"/>
    <lineage>
        <taxon>Bacteria</taxon>
        <taxon>Bacillati</taxon>
        <taxon>Actinomycetota</taxon>
        <taxon>Actinomycetes</taxon>
        <taxon>Micrococcales</taxon>
        <taxon>Micrococcaceae</taxon>
        <taxon>Arthrobacter</taxon>
    </lineage>
</organism>
<evidence type="ECO:0000313" key="4">
    <source>
        <dbReference type="Proteomes" id="UP001500200"/>
    </source>
</evidence>
<evidence type="ECO:0000313" key="3">
    <source>
        <dbReference type="EMBL" id="GAA5191066.1"/>
    </source>
</evidence>
<reference evidence="4" key="1">
    <citation type="journal article" date="2019" name="Int. J. Syst. Evol. Microbiol.">
        <title>The Global Catalogue of Microorganisms (GCM) 10K type strain sequencing project: providing services to taxonomists for standard genome sequencing and annotation.</title>
        <authorList>
            <consortium name="The Broad Institute Genomics Platform"/>
            <consortium name="The Broad Institute Genome Sequencing Center for Infectious Disease"/>
            <person name="Wu L."/>
            <person name="Ma J."/>
        </authorList>
    </citation>
    <scope>NUCLEOTIDE SEQUENCE [LARGE SCALE GENOMIC DNA]</scope>
    <source>
        <strain evidence="4">JCM 18514</strain>
    </source>
</reference>
<evidence type="ECO:0000259" key="2">
    <source>
        <dbReference type="Pfam" id="PF01619"/>
    </source>
</evidence>
<comment type="caution">
    <text evidence="3">The sequence shown here is derived from an EMBL/GenBank/DDBJ whole genome shotgun (WGS) entry which is preliminary data.</text>
</comment>
<dbReference type="Pfam" id="PF01619">
    <property type="entry name" value="Pro_dh"/>
    <property type="match status" value="1"/>
</dbReference>
<dbReference type="InterPro" id="IPR029041">
    <property type="entry name" value="FAD-linked_oxidoreductase-like"/>
</dbReference>
<protein>
    <submittedName>
        <fullName evidence="3">Proline dehydrogenase family protein</fullName>
    </submittedName>
</protein>
<proteinExistence type="predicted"/>
<dbReference type="SUPFAM" id="SSF51730">
    <property type="entry name" value="FAD-linked oxidoreductase"/>
    <property type="match status" value="1"/>
</dbReference>
<evidence type="ECO:0000256" key="1">
    <source>
        <dbReference type="ARBA" id="ARBA00023002"/>
    </source>
</evidence>
<feature type="domain" description="Proline dehydrogenase" evidence="2">
    <location>
        <begin position="74"/>
        <end position="304"/>
    </location>
</feature>
<keyword evidence="1" id="KW-0560">Oxidoreductase</keyword>
<dbReference type="EMBL" id="BAABKK010000006">
    <property type="protein sequence ID" value="GAA5191066.1"/>
    <property type="molecule type" value="Genomic_DNA"/>
</dbReference>